<dbReference type="Proteomes" id="UP000245884">
    <property type="component" value="Unassembled WGS sequence"/>
</dbReference>
<dbReference type="EMBL" id="KZ819664">
    <property type="protein sequence ID" value="PWN29237.1"/>
    <property type="molecule type" value="Genomic_DNA"/>
</dbReference>
<evidence type="ECO:0000256" key="2">
    <source>
        <dbReference type="SAM" id="SignalP"/>
    </source>
</evidence>
<keyword evidence="2" id="KW-0732">Signal</keyword>
<evidence type="ECO:0000313" key="3">
    <source>
        <dbReference type="EMBL" id="PWN29237.1"/>
    </source>
</evidence>
<evidence type="ECO:0000313" key="4">
    <source>
        <dbReference type="Proteomes" id="UP000245884"/>
    </source>
</evidence>
<feature type="chain" id="PRO_5016375015" evidence="2">
    <location>
        <begin position="24"/>
        <end position="122"/>
    </location>
</feature>
<evidence type="ECO:0000256" key="1">
    <source>
        <dbReference type="SAM" id="MobiDB-lite"/>
    </source>
</evidence>
<organism evidence="3 4">
    <name type="scientific">Jaminaea rosea</name>
    <dbReference type="NCBI Taxonomy" id="1569628"/>
    <lineage>
        <taxon>Eukaryota</taxon>
        <taxon>Fungi</taxon>
        <taxon>Dikarya</taxon>
        <taxon>Basidiomycota</taxon>
        <taxon>Ustilaginomycotina</taxon>
        <taxon>Exobasidiomycetes</taxon>
        <taxon>Microstromatales</taxon>
        <taxon>Microstromatales incertae sedis</taxon>
        <taxon>Jaminaea</taxon>
    </lineage>
</organism>
<sequence>MRPLKLLPLRALIVFILGGPTLSLVDAKKKKDKDKDKDKDKPAPELPTLGTCFSDAACQTYNHNITGDHKGSTYFDGVCVSFKAVAGPVAAICRECHQCPCSNCRPVHVDECYPGYTRWCGD</sequence>
<dbReference type="GeneID" id="37027589"/>
<feature type="signal peptide" evidence="2">
    <location>
        <begin position="1"/>
        <end position="23"/>
    </location>
</feature>
<proteinExistence type="predicted"/>
<gene>
    <name evidence="3" type="ORF">BDZ90DRAFT_231216</name>
</gene>
<name>A0A316UVA6_9BASI</name>
<protein>
    <submittedName>
        <fullName evidence="3">Uncharacterized protein</fullName>
    </submittedName>
</protein>
<dbReference type="RefSeq" id="XP_025363849.1">
    <property type="nucleotide sequence ID" value="XM_025505766.1"/>
</dbReference>
<keyword evidence="4" id="KW-1185">Reference proteome</keyword>
<feature type="compositionally biased region" description="Basic and acidic residues" evidence="1">
    <location>
        <begin position="28"/>
        <end position="43"/>
    </location>
</feature>
<dbReference type="AlphaFoldDB" id="A0A316UVA6"/>
<reference evidence="3 4" key="1">
    <citation type="journal article" date="2018" name="Mol. Biol. Evol.">
        <title>Broad Genomic Sampling Reveals a Smut Pathogenic Ancestry of the Fungal Clade Ustilaginomycotina.</title>
        <authorList>
            <person name="Kijpornyongpan T."/>
            <person name="Mondo S.J."/>
            <person name="Barry K."/>
            <person name="Sandor L."/>
            <person name="Lee J."/>
            <person name="Lipzen A."/>
            <person name="Pangilinan J."/>
            <person name="LaButti K."/>
            <person name="Hainaut M."/>
            <person name="Henrissat B."/>
            <person name="Grigoriev I.V."/>
            <person name="Spatafora J.W."/>
            <person name="Aime M.C."/>
        </authorList>
    </citation>
    <scope>NUCLEOTIDE SEQUENCE [LARGE SCALE GENOMIC DNA]</scope>
    <source>
        <strain evidence="3 4">MCA 5214</strain>
    </source>
</reference>
<feature type="region of interest" description="Disordered" evidence="1">
    <location>
        <begin position="28"/>
        <end position="48"/>
    </location>
</feature>
<accession>A0A316UVA6</accession>